<dbReference type="Proteomes" id="UP000193146">
    <property type="component" value="Unassembled WGS sequence"/>
</dbReference>
<dbReference type="AlphaFoldDB" id="A0A1X1PHV3"/>
<evidence type="ECO:0000313" key="6">
    <source>
        <dbReference type="Proteomes" id="UP000494135"/>
    </source>
</evidence>
<keyword evidence="5" id="KW-1185">Reference proteome</keyword>
<evidence type="ECO:0000256" key="1">
    <source>
        <dbReference type="SAM" id="Phobius"/>
    </source>
</evidence>
<keyword evidence="1" id="KW-0472">Membrane</keyword>
<feature type="signal peptide" evidence="2">
    <location>
        <begin position="1"/>
        <end position="19"/>
    </location>
</feature>
<dbReference type="EMBL" id="NBYX01000005">
    <property type="protein sequence ID" value="ORT86090.1"/>
    <property type="molecule type" value="Genomic_DNA"/>
</dbReference>
<proteinExistence type="predicted"/>
<evidence type="ECO:0000256" key="2">
    <source>
        <dbReference type="SAM" id="SignalP"/>
    </source>
</evidence>
<organism evidence="4 5">
    <name type="scientific">Burkholderia puraquae</name>
    <dbReference type="NCBI Taxonomy" id="1904757"/>
    <lineage>
        <taxon>Bacteria</taxon>
        <taxon>Pseudomonadati</taxon>
        <taxon>Pseudomonadota</taxon>
        <taxon>Betaproteobacteria</taxon>
        <taxon>Burkholderiales</taxon>
        <taxon>Burkholderiaceae</taxon>
        <taxon>Burkholderia</taxon>
        <taxon>Burkholderia cepacia complex</taxon>
    </lineage>
</organism>
<dbReference type="RefSeq" id="WP_085039215.1">
    <property type="nucleotide sequence ID" value="NZ_CADIKG010000004.1"/>
</dbReference>
<dbReference type="Pfam" id="PF05356">
    <property type="entry name" value="Phage_Coat_B"/>
    <property type="match status" value="1"/>
</dbReference>
<sequence>MKKLIAAAATAVASAGAFAAGEAAPTMDVSSVVSAINGIGPNIVLVGGAVLALAAVTFGYRTVRSFIGR</sequence>
<evidence type="ECO:0000313" key="5">
    <source>
        <dbReference type="Proteomes" id="UP000193146"/>
    </source>
</evidence>
<reference evidence="3 6" key="2">
    <citation type="submission" date="2020-04" db="EMBL/GenBank/DDBJ databases">
        <authorList>
            <person name="De Canck E."/>
        </authorList>
    </citation>
    <scope>NUCLEOTIDE SEQUENCE [LARGE SCALE GENOMIC DNA]</scope>
    <source>
        <strain evidence="3 6">LMG 29660</strain>
    </source>
</reference>
<protein>
    <recommendedName>
        <fullName evidence="7">Coat protein</fullName>
    </recommendedName>
</protein>
<feature type="transmembrane region" description="Helical" evidence="1">
    <location>
        <begin position="43"/>
        <end position="63"/>
    </location>
</feature>
<dbReference type="Proteomes" id="UP000494135">
    <property type="component" value="Unassembled WGS sequence"/>
</dbReference>
<evidence type="ECO:0008006" key="7">
    <source>
        <dbReference type="Google" id="ProtNLM"/>
    </source>
</evidence>
<reference evidence="4 5" key="1">
    <citation type="submission" date="2017-04" db="EMBL/GenBank/DDBJ databases">
        <title>Burkholderia puraquae sp. nov., a novel Burkholderia cepacia complex species from hospital setting samples.</title>
        <authorList>
            <person name="Martina P."/>
            <person name="Leguizamon M."/>
            <person name="Prieto C."/>
            <person name="Sousa S."/>
            <person name="Montanaro P."/>
            <person name="Draghi W."/>
            <person name="Staembler M."/>
            <person name="Bettiol M."/>
            <person name="Figoli C."/>
            <person name="Palau J."/>
            <person name="Alvarez F."/>
            <person name="Benetti S."/>
            <person name="Anchat E."/>
            <person name="Vescina C."/>
            <person name="Ferreras J."/>
            <person name="Lasch P."/>
            <person name="Lagares A."/>
            <person name="Zorreguieta A."/>
            <person name="Yantorno O."/>
            <person name="Bosch A."/>
        </authorList>
    </citation>
    <scope>NUCLEOTIDE SEQUENCE [LARGE SCALE GENOMIC DNA]</scope>
    <source>
        <strain evidence="4 5">CAMPA 1040</strain>
    </source>
</reference>
<feature type="chain" id="PRO_5044567652" description="Coat protein" evidence="2">
    <location>
        <begin position="20"/>
        <end position="69"/>
    </location>
</feature>
<keyword evidence="1" id="KW-0812">Transmembrane</keyword>
<dbReference type="InterPro" id="IPR008020">
    <property type="entry name" value="G8P"/>
</dbReference>
<keyword evidence="2" id="KW-0732">Signal</keyword>
<evidence type="ECO:0000313" key="4">
    <source>
        <dbReference type="EMBL" id="ORT86090.1"/>
    </source>
</evidence>
<dbReference type="EMBL" id="CADIKG010000004">
    <property type="protein sequence ID" value="CAB3754164.1"/>
    <property type="molecule type" value="Genomic_DNA"/>
</dbReference>
<gene>
    <name evidence="4" type="ORF">B7G54_11400</name>
    <name evidence="3" type="ORF">LMG29660_02220</name>
</gene>
<keyword evidence="1" id="KW-1133">Transmembrane helix</keyword>
<accession>A0A1X1PHV3</accession>
<evidence type="ECO:0000313" key="3">
    <source>
        <dbReference type="EMBL" id="CAB3754164.1"/>
    </source>
</evidence>
<name>A0A1X1PHV3_9BURK</name>